<comment type="caution">
    <text evidence="3">The sequence shown here is derived from an EMBL/GenBank/DDBJ whole genome shotgun (WGS) entry which is preliminary data.</text>
</comment>
<evidence type="ECO:0000256" key="1">
    <source>
        <dbReference type="ARBA" id="ARBA00007521"/>
    </source>
</evidence>
<dbReference type="PANTHER" id="PTHR33988:SF2">
    <property type="entry name" value="ENDORIBONUCLEASE MAZF"/>
    <property type="match status" value="1"/>
</dbReference>
<sequence>MSKTGKRGEIWTVELNGKRRPVVIVSNDNVIVELDHLIATVTSQHTRNEFDVAIEYWEEAGLDKPSIVRCSKLNTLHFKELLFKIGKLHEHDLERVLTTIRNYF</sequence>
<dbReference type="RefSeq" id="WP_272436369.1">
    <property type="nucleotide sequence ID" value="NZ_JAMQKB010000007.1"/>
</dbReference>
<keyword evidence="4" id="KW-1185">Reference proteome</keyword>
<dbReference type="GO" id="GO:0003677">
    <property type="term" value="F:DNA binding"/>
    <property type="evidence" value="ECO:0007669"/>
    <property type="project" value="InterPro"/>
</dbReference>
<comment type="similarity">
    <text evidence="1">Belongs to the PemK/MazF family.</text>
</comment>
<gene>
    <name evidence="3" type="ORF">NC797_08580</name>
</gene>
<dbReference type="Gene3D" id="2.30.30.110">
    <property type="match status" value="1"/>
</dbReference>
<reference evidence="3" key="1">
    <citation type="submission" date="2022-06" db="EMBL/GenBank/DDBJ databases">
        <title>Aquibacillus sp. a new bacterium isolated from soil saline samples.</title>
        <authorList>
            <person name="Galisteo C."/>
            <person name="De La Haba R."/>
            <person name="Sanchez-Porro C."/>
            <person name="Ventosa A."/>
        </authorList>
    </citation>
    <scope>NUCLEOTIDE SEQUENCE</scope>
    <source>
        <strain evidence="3">3ASR75-11</strain>
    </source>
</reference>
<dbReference type="SUPFAM" id="SSF50118">
    <property type="entry name" value="Cell growth inhibitor/plasmid maintenance toxic component"/>
    <property type="match status" value="1"/>
</dbReference>
<dbReference type="AlphaFoldDB" id="A0A9X3WWE2"/>
<dbReference type="InterPro" id="IPR003477">
    <property type="entry name" value="PemK-like"/>
</dbReference>
<dbReference type="GO" id="GO:0016075">
    <property type="term" value="P:rRNA catabolic process"/>
    <property type="evidence" value="ECO:0007669"/>
    <property type="project" value="TreeGrafter"/>
</dbReference>
<keyword evidence="2" id="KW-1277">Toxin-antitoxin system</keyword>
<dbReference type="InterPro" id="IPR011067">
    <property type="entry name" value="Plasmid_toxin/cell-grow_inhib"/>
</dbReference>
<dbReference type="GO" id="GO:0004521">
    <property type="term" value="F:RNA endonuclease activity"/>
    <property type="evidence" value="ECO:0007669"/>
    <property type="project" value="TreeGrafter"/>
</dbReference>
<dbReference type="GO" id="GO:0006402">
    <property type="term" value="P:mRNA catabolic process"/>
    <property type="evidence" value="ECO:0007669"/>
    <property type="project" value="TreeGrafter"/>
</dbReference>
<proteinExistence type="inferred from homology"/>
<organism evidence="3 4">
    <name type="scientific">Terrihalobacillus insolitus</name>
    <dbReference type="NCBI Taxonomy" id="2950438"/>
    <lineage>
        <taxon>Bacteria</taxon>
        <taxon>Bacillati</taxon>
        <taxon>Bacillota</taxon>
        <taxon>Bacilli</taxon>
        <taxon>Bacillales</taxon>
        <taxon>Bacillaceae</taxon>
        <taxon>Terrihalobacillus</taxon>
    </lineage>
</organism>
<name>A0A9X3WWE2_9BACI</name>
<evidence type="ECO:0000256" key="2">
    <source>
        <dbReference type="ARBA" id="ARBA00022649"/>
    </source>
</evidence>
<dbReference type="PANTHER" id="PTHR33988">
    <property type="entry name" value="ENDORIBONUCLEASE MAZF-RELATED"/>
    <property type="match status" value="1"/>
</dbReference>
<dbReference type="Pfam" id="PF02452">
    <property type="entry name" value="PemK_toxin"/>
    <property type="match status" value="1"/>
</dbReference>
<evidence type="ECO:0000313" key="4">
    <source>
        <dbReference type="Proteomes" id="UP001145050"/>
    </source>
</evidence>
<evidence type="ECO:0000313" key="3">
    <source>
        <dbReference type="EMBL" id="MDC3424564.1"/>
    </source>
</evidence>
<protein>
    <submittedName>
        <fullName evidence="3">Type II toxin-antitoxin system PemK/MazF family toxin</fullName>
    </submittedName>
</protein>
<dbReference type="Proteomes" id="UP001145050">
    <property type="component" value="Unassembled WGS sequence"/>
</dbReference>
<dbReference type="EMBL" id="JAMQKB010000007">
    <property type="protein sequence ID" value="MDC3424564.1"/>
    <property type="molecule type" value="Genomic_DNA"/>
</dbReference>
<accession>A0A9X3WWE2</accession>